<protein>
    <recommendedName>
        <fullName evidence="2">NurA domain-containing protein</fullName>
    </recommendedName>
</protein>
<gene>
    <name evidence="1" type="ORF">S01H4_54226</name>
</gene>
<evidence type="ECO:0000313" key="1">
    <source>
        <dbReference type="EMBL" id="GAH11621.1"/>
    </source>
</evidence>
<sequence>MSIETLRQIVNKLNAQIKESRLGKPFFGQSQYNPHSLKPENFSPIKHVESGRRFAFLDGGNQEIIGAPNFSIQINRIYFCIFDGDKRVSPENIPNKIEFFSATYSVFRDRQVHYDTIILPLEDSYANYIPSEVDLSFNSVDR</sequence>
<dbReference type="EMBL" id="BART01031184">
    <property type="protein sequence ID" value="GAH11621.1"/>
    <property type="molecule type" value="Genomic_DNA"/>
</dbReference>
<evidence type="ECO:0008006" key="2">
    <source>
        <dbReference type="Google" id="ProtNLM"/>
    </source>
</evidence>
<name>X1CT39_9ZZZZ</name>
<reference evidence="1" key="1">
    <citation type="journal article" date="2014" name="Front. Microbiol.">
        <title>High frequency of phylogenetically diverse reductive dehalogenase-homologous genes in deep subseafloor sedimentary metagenomes.</title>
        <authorList>
            <person name="Kawai M."/>
            <person name="Futagami T."/>
            <person name="Toyoda A."/>
            <person name="Takaki Y."/>
            <person name="Nishi S."/>
            <person name="Hori S."/>
            <person name="Arai W."/>
            <person name="Tsubouchi T."/>
            <person name="Morono Y."/>
            <person name="Uchiyama I."/>
            <person name="Ito T."/>
            <person name="Fujiyama A."/>
            <person name="Inagaki F."/>
            <person name="Takami H."/>
        </authorList>
    </citation>
    <scope>NUCLEOTIDE SEQUENCE</scope>
    <source>
        <strain evidence="1">Expedition CK06-06</strain>
    </source>
</reference>
<dbReference type="AlphaFoldDB" id="X1CT39"/>
<comment type="caution">
    <text evidence="1">The sequence shown here is derived from an EMBL/GenBank/DDBJ whole genome shotgun (WGS) entry which is preliminary data.</text>
</comment>
<accession>X1CT39</accession>
<feature type="non-terminal residue" evidence="1">
    <location>
        <position position="142"/>
    </location>
</feature>
<organism evidence="1">
    <name type="scientific">marine sediment metagenome</name>
    <dbReference type="NCBI Taxonomy" id="412755"/>
    <lineage>
        <taxon>unclassified sequences</taxon>
        <taxon>metagenomes</taxon>
        <taxon>ecological metagenomes</taxon>
    </lineage>
</organism>
<proteinExistence type="predicted"/>